<comment type="caution">
    <text evidence="13">The sequence shown here is derived from an EMBL/GenBank/DDBJ whole genome shotgun (WGS) entry which is preliminary data.</text>
</comment>
<keyword evidence="3" id="KW-0235">DNA replication</keyword>
<keyword evidence="14" id="KW-1185">Reference proteome</keyword>
<name>A0AAQ4DVD4_AMBAM</name>
<evidence type="ECO:0000256" key="8">
    <source>
        <dbReference type="ARBA" id="ARBA00059035"/>
    </source>
</evidence>
<dbReference type="InterPro" id="IPR050238">
    <property type="entry name" value="DNA_Rep/Repair_Clamp_Loader"/>
</dbReference>
<dbReference type="Pfam" id="PF21960">
    <property type="entry name" value="RCF1-5-like_lid"/>
    <property type="match status" value="1"/>
</dbReference>
<evidence type="ECO:0000256" key="9">
    <source>
        <dbReference type="ARBA" id="ARBA00064945"/>
    </source>
</evidence>
<gene>
    <name evidence="13" type="ORF">V5799_006799</name>
</gene>
<comment type="subcellular location">
    <subcellularLocation>
        <location evidence="1">Nucleus</location>
    </subcellularLocation>
</comment>
<comment type="subunit">
    <text evidence="9">Subunit of the RFC complex, an heteropentameric complex consisting of a large subunit RFC1 and four small subunits RFC2, RFC3, RFC4 and RFC5; the RFC complex interacts with PCNA. Forms an heterotetrameric complex with RFC2, RFC3 and RFC5; this complex has ATPase activity but is not stimulated by PCNA. The heterotetramer of subunits RFC2, RFC3, RFC4 and RFC5 interacts with RAD17. Interacts with ATAD5. Interacts with CTF18. Interacts with CNTD1; this interaction facilitates crossover formation.</text>
</comment>
<dbReference type="InterPro" id="IPR003959">
    <property type="entry name" value="ATPase_AAA_core"/>
</dbReference>
<proteinExistence type="inferred from homology"/>
<evidence type="ECO:0000256" key="3">
    <source>
        <dbReference type="ARBA" id="ARBA00022705"/>
    </source>
</evidence>
<evidence type="ECO:0000313" key="14">
    <source>
        <dbReference type="Proteomes" id="UP001321473"/>
    </source>
</evidence>
<evidence type="ECO:0000256" key="6">
    <source>
        <dbReference type="ARBA" id="ARBA00022990"/>
    </source>
</evidence>
<evidence type="ECO:0000256" key="1">
    <source>
        <dbReference type="ARBA" id="ARBA00004123"/>
    </source>
</evidence>
<dbReference type="GO" id="GO:0005524">
    <property type="term" value="F:ATP binding"/>
    <property type="evidence" value="ECO:0007669"/>
    <property type="project" value="UniProtKB-KW"/>
</dbReference>
<dbReference type="SUPFAM" id="SSF52540">
    <property type="entry name" value="P-loop containing nucleoside triphosphate hydrolases"/>
    <property type="match status" value="1"/>
</dbReference>
<dbReference type="SMART" id="SM00382">
    <property type="entry name" value="AAA"/>
    <property type="match status" value="1"/>
</dbReference>
<dbReference type="EMBL" id="JARKHS020026356">
    <property type="protein sequence ID" value="KAK8766424.1"/>
    <property type="molecule type" value="Genomic_DNA"/>
</dbReference>
<organism evidence="13 14">
    <name type="scientific">Amblyomma americanum</name>
    <name type="common">Lone star tick</name>
    <dbReference type="NCBI Taxonomy" id="6943"/>
    <lineage>
        <taxon>Eukaryota</taxon>
        <taxon>Metazoa</taxon>
        <taxon>Ecdysozoa</taxon>
        <taxon>Arthropoda</taxon>
        <taxon>Chelicerata</taxon>
        <taxon>Arachnida</taxon>
        <taxon>Acari</taxon>
        <taxon>Parasitiformes</taxon>
        <taxon>Ixodida</taxon>
        <taxon>Ixodoidea</taxon>
        <taxon>Ixodidae</taxon>
        <taxon>Amblyomminae</taxon>
        <taxon>Amblyomma</taxon>
    </lineage>
</organism>
<dbReference type="Gene3D" id="1.20.272.10">
    <property type="match status" value="1"/>
</dbReference>
<dbReference type="Gene3D" id="3.40.50.300">
    <property type="entry name" value="P-loop containing nucleotide triphosphate hydrolases"/>
    <property type="match status" value="1"/>
</dbReference>
<comment type="function">
    <text evidence="8">Subunit of the replication factor C (RFC) complex which acts during elongation of primed DNA templates by DNA polymerases delta and epsilon, and is necessary for ATP-dependent loading of proliferating cell nuclear antigen (PCNA) onto primed DNA. The RFC4 subunit probably functions as a scaffold on which the other complex components can assemble.</text>
</comment>
<sequence length="388" mass="43164">MVLPLARFFGAARAKNRAGFVSLLAVLKRSMHAFLKSANPNLALPKEKTKEPKQTAKKPVHIPWVEKYRPKTVDDVAHQDEVVSVLKKSLQGADLPNLLFYGPPGTGKTSTILALARELFGDMYKSRILELNASDERGIQVVREKIKTFSQLTANAVGPDGKPCPPFKIVILDEADSMTASAQAALRRTMEKETKSTRFCLICNYISRIIDPLTSRCSKFRFKPLPKEVLIERLRNICTAEGVQCEDEVLDFLMDACEGDMRRAITLFQSVSRLKCDEPVASNDVAEVAGIIPKQWVDDLLASCASNSYEKLSVTVEDLVLEGFAASQLFSQLHDAIVLSSNYNDKQKSAITEKLAICDHRLLEGADEYLQIMDLCVTIMNQVCNVQH</sequence>
<evidence type="ECO:0000256" key="10">
    <source>
        <dbReference type="ARBA" id="ARBA00070186"/>
    </source>
</evidence>
<evidence type="ECO:0000256" key="5">
    <source>
        <dbReference type="ARBA" id="ARBA00022840"/>
    </source>
</evidence>
<dbReference type="InterPro" id="IPR008921">
    <property type="entry name" value="DNA_pol3_clamp-load_cplx_C"/>
</dbReference>
<protein>
    <recommendedName>
        <fullName evidence="10">Replication factor C subunit 4</fullName>
    </recommendedName>
    <alternativeName>
        <fullName evidence="11">Activator 1 subunit 4</fullName>
    </alternativeName>
</protein>
<dbReference type="GO" id="GO:0006261">
    <property type="term" value="P:DNA-templated DNA replication"/>
    <property type="evidence" value="ECO:0007669"/>
    <property type="project" value="TreeGrafter"/>
</dbReference>
<dbReference type="InterPro" id="IPR003593">
    <property type="entry name" value="AAA+_ATPase"/>
</dbReference>
<dbReference type="GO" id="GO:0016887">
    <property type="term" value="F:ATP hydrolysis activity"/>
    <property type="evidence" value="ECO:0007669"/>
    <property type="project" value="InterPro"/>
</dbReference>
<dbReference type="Pfam" id="PF08542">
    <property type="entry name" value="Rep_fac_C"/>
    <property type="match status" value="1"/>
</dbReference>
<keyword evidence="5" id="KW-0067">ATP-binding</keyword>
<evidence type="ECO:0000313" key="13">
    <source>
        <dbReference type="EMBL" id="KAK8766424.1"/>
    </source>
</evidence>
<dbReference type="AlphaFoldDB" id="A0AAQ4DVD4"/>
<accession>A0AAQ4DVD4</accession>
<dbReference type="Gene3D" id="1.10.8.60">
    <property type="match status" value="1"/>
</dbReference>
<keyword evidence="6" id="KW-0007">Acetylation</keyword>
<comment type="similarity">
    <text evidence="2">Belongs to the activator 1 small subunits family.</text>
</comment>
<dbReference type="InterPro" id="IPR047854">
    <property type="entry name" value="RFC_lid"/>
</dbReference>
<dbReference type="NCBIfam" id="NF001679">
    <property type="entry name" value="PRK00440.1"/>
    <property type="match status" value="1"/>
</dbReference>
<dbReference type="Pfam" id="PF00004">
    <property type="entry name" value="AAA"/>
    <property type="match status" value="1"/>
</dbReference>
<evidence type="ECO:0000256" key="2">
    <source>
        <dbReference type="ARBA" id="ARBA00005378"/>
    </source>
</evidence>
<keyword evidence="4" id="KW-0547">Nucleotide-binding</keyword>
<dbReference type="CDD" id="cd00009">
    <property type="entry name" value="AAA"/>
    <property type="match status" value="1"/>
</dbReference>
<evidence type="ECO:0000259" key="12">
    <source>
        <dbReference type="SMART" id="SM00382"/>
    </source>
</evidence>
<keyword evidence="7" id="KW-0539">Nucleus</keyword>
<dbReference type="PANTHER" id="PTHR11669:SF20">
    <property type="entry name" value="REPLICATION FACTOR C SUBUNIT 4"/>
    <property type="match status" value="1"/>
</dbReference>
<dbReference type="GO" id="GO:0003677">
    <property type="term" value="F:DNA binding"/>
    <property type="evidence" value="ECO:0007669"/>
    <property type="project" value="InterPro"/>
</dbReference>
<reference evidence="13 14" key="1">
    <citation type="journal article" date="2023" name="Arcadia Sci">
        <title>De novo assembly of a long-read Amblyomma americanum tick genome.</title>
        <authorList>
            <person name="Chou S."/>
            <person name="Poskanzer K.E."/>
            <person name="Rollins M."/>
            <person name="Thuy-Boun P.S."/>
        </authorList>
    </citation>
    <scope>NUCLEOTIDE SEQUENCE [LARGE SCALE GENOMIC DNA]</scope>
    <source>
        <strain evidence="13">F_SG_1</strain>
        <tissue evidence="13">Salivary glands</tissue>
    </source>
</reference>
<dbReference type="GO" id="GO:0003689">
    <property type="term" value="F:DNA clamp loader activity"/>
    <property type="evidence" value="ECO:0007669"/>
    <property type="project" value="TreeGrafter"/>
</dbReference>
<evidence type="ECO:0000256" key="7">
    <source>
        <dbReference type="ARBA" id="ARBA00023242"/>
    </source>
</evidence>
<dbReference type="InterPro" id="IPR013748">
    <property type="entry name" value="Rep_factorC_C"/>
</dbReference>
<dbReference type="SUPFAM" id="SSF48019">
    <property type="entry name" value="post-AAA+ oligomerization domain-like"/>
    <property type="match status" value="1"/>
</dbReference>
<dbReference type="InterPro" id="IPR027417">
    <property type="entry name" value="P-loop_NTPase"/>
</dbReference>
<dbReference type="CDD" id="cd18140">
    <property type="entry name" value="HLD_clamp_RFC"/>
    <property type="match status" value="1"/>
</dbReference>
<evidence type="ECO:0000256" key="4">
    <source>
        <dbReference type="ARBA" id="ARBA00022741"/>
    </source>
</evidence>
<dbReference type="FunFam" id="1.10.8.60:FF:000222">
    <property type="entry name" value="Replication factor C, subunit 2"/>
    <property type="match status" value="1"/>
</dbReference>
<dbReference type="PANTHER" id="PTHR11669">
    <property type="entry name" value="REPLICATION FACTOR C / DNA POLYMERASE III GAMMA-TAU SUBUNIT"/>
    <property type="match status" value="1"/>
</dbReference>
<dbReference type="GO" id="GO:0006281">
    <property type="term" value="P:DNA repair"/>
    <property type="evidence" value="ECO:0007669"/>
    <property type="project" value="TreeGrafter"/>
</dbReference>
<feature type="domain" description="AAA+ ATPase" evidence="12">
    <location>
        <begin position="94"/>
        <end position="225"/>
    </location>
</feature>
<dbReference type="GO" id="GO:0005663">
    <property type="term" value="C:DNA replication factor C complex"/>
    <property type="evidence" value="ECO:0007669"/>
    <property type="project" value="TreeGrafter"/>
</dbReference>
<evidence type="ECO:0000256" key="11">
    <source>
        <dbReference type="ARBA" id="ARBA00080378"/>
    </source>
</evidence>
<dbReference type="Proteomes" id="UP001321473">
    <property type="component" value="Unassembled WGS sequence"/>
</dbReference>
<dbReference type="FunFam" id="1.20.272.10:FF:000010">
    <property type="entry name" value="Replication factor C subunit 4"/>
    <property type="match status" value="1"/>
</dbReference>
<dbReference type="GO" id="GO:0005634">
    <property type="term" value="C:nucleus"/>
    <property type="evidence" value="ECO:0007669"/>
    <property type="project" value="UniProtKB-SubCell"/>
</dbReference>
<dbReference type="FunFam" id="3.40.50.300:FF:000237">
    <property type="entry name" value="replication factor C subunit 4"/>
    <property type="match status" value="1"/>
</dbReference>